<feature type="domain" description="Luciferase-like" evidence="1">
    <location>
        <begin position="11"/>
        <end position="70"/>
    </location>
</feature>
<keyword evidence="3" id="KW-1185">Reference proteome</keyword>
<evidence type="ECO:0000313" key="3">
    <source>
        <dbReference type="Proteomes" id="UP000050509"/>
    </source>
</evidence>
<organism evidence="2 3">
    <name type="scientific">Kouleothrix aurantiaca</name>
    <dbReference type="NCBI Taxonomy" id="186479"/>
    <lineage>
        <taxon>Bacteria</taxon>
        <taxon>Bacillati</taxon>
        <taxon>Chloroflexota</taxon>
        <taxon>Chloroflexia</taxon>
        <taxon>Chloroflexales</taxon>
        <taxon>Roseiflexineae</taxon>
        <taxon>Roseiflexaceae</taxon>
        <taxon>Kouleothrix</taxon>
    </lineage>
</organism>
<accession>A0A0P9CT93</accession>
<proteinExistence type="predicted"/>
<sequence>MEIGAVFSPAGDWPAIVRAARVAEDGGLASIGFWDHYHSERPEWAYVAGWSAYGALAALTSRIRLVLMVLCRLNYTLG</sequence>
<dbReference type="AlphaFoldDB" id="A0A0P9CT93"/>
<gene>
    <name evidence="2" type="ORF">SE17_33585</name>
</gene>
<evidence type="ECO:0000313" key="2">
    <source>
        <dbReference type="EMBL" id="KPV49272.1"/>
    </source>
</evidence>
<dbReference type="Gene3D" id="3.20.20.30">
    <property type="entry name" value="Luciferase-like domain"/>
    <property type="match status" value="1"/>
</dbReference>
<dbReference type="InterPro" id="IPR036661">
    <property type="entry name" value="Luciferase-like_sf"/>
</dbReference>
<name>A0A0P9CT93_9CHLR</name>
<dbReference type="InterPro" id="IPR011251">
    <property type="entry name" value="Luciferase-like_dom"/>
</dbReference>
<evidence type="ECO:0000259" key="1">
    <source>
        <dbReference type="Pfam" id="PF00296"/>
    </source>
</evidence>
<dbReference type="EMBL" id="LJCR01002081">
    <property type="protein sequence ID" value="KPV49272.1"/>
    <property type="molecule type" value="Genomic_DNA"/>
</dbReference>
<feature type="non-terminal residue" evidence="2">
    <location>
        <position position="78"/>
    </location>
</feature>
<dbReference type="Pfam" id="PF00296">
    <property type="entry name" value="Bac_luciferase"/>
    <property type="match status" value="1"/>
</dbReference>
<dbReference type="SUPFAM" id="SSF51679">
    <property type="entry name" value="Bacterial luciferase-like"/>
    <property type="match status" value="1"/>
</dbReference>
<reference evidence="2 3" key="1">
    <citation type="submission" date="2015-09" db="EMBL/GenBank/DDBJ databases">
        <title>Draft genome sequence of Kouleothrix aurantiaca JCM 19913.</title>
        <authorList>
            <person name="Hemp J."/>
        </authorList>
    </citation>
    <scope>NUCLEOTIDE SEQUENCE [LARGE SCALE GENOMIC DNA]</scope>
    <source>
        <strain evidence="2 3">COM-B</strain>
    </source>
</reference>
<dbReference type="Proteomes" id="UP000050509">
    <property type="component" value="Unassembled WGS sequence"/>
</dbReference>
<protein>
    <recommendedName>
        <fullName evidence="1">Luciferase-like domain-containing protein</fullName>
    </recommendedName>
</protein>
<comment type="caution">
    <text evidence="2">The sequence shown here is derived from an EMBL/GenBank/DDBJ whole genome shotgun (WGS) entry which is preliminary data.</text>
</comment>
<dbReference type="GO" id="GO:0016705">
    <property type="term" value="F:oxidoreductase activity, acting on paired donors, with incorporation or reduction of molecular oxygen"/>
    <property type="evidence" value="ECO:0007669"/>
    <property type="project" value="InterPro"/>
</dbReference>